<dbReference type="AlphaFoldDB" id="A0A9J5XZ89"/>
<protein>
    <submittedName>
        <fullName evidence="1">Uncharacterized protein</fullName>
    </submittedName>
</protein>
<gene>
    <name evidence="1" type="ORF">H5410_043066</name>
</gene>
<evidence type="ECO:0000313" key="1">
    <source>
        <dbReference type="EMBL" id="KAG5592552.1"/>
    </source>
</evidence>
<keyword evidence="2" id="KW-1185">Reference proteome</keyword>
<proteinExistence type="predicted"/>
<accession>A0A9J5XZ89</accession>
<dbReference type="EMBL" id="JACXVP010000008">
    <property type="protein sequence ID" value="KAG5592552.1"/>
    <property type="molecule type" value="Genomic_DNA"/>
</dbReference>
<dbReference type="Proteomes" id="UP000824120">
    <property type="component" value="Chromosome 8"/>
</dbReference>
<sequence>MKFGTIATGPGIDPLIDWIVKTSSAISPPMEASSHCADSQRAGLYVELLWSFSQSTHRLSPPRLRANLRGTRGVLW</sequence>
<reference evidence="1 2" key="1">
    <citation type="submission" date="2020-09" db="EMBL/GenBank/DDBJ databases">
        <title>De no assembly of potato wild relative species, Solanum commersonii.</title>
        <authorList>
            <person name="Cho K."/>
        </authorList>
    </citation>
    <scope>NUCLEOTIDE SEQUENCE [LARGE SCALE GENOMIC DNA]</scope>
    <source>
        <strain evidence="1">LZ3.2</strain>
        <tissue evidence="1">Leaf</tissue>
    </source>
</reference>
<evidence type="ECO:0000313" key="2">
    <source>
        <dbReference type="Proteomes" id="UP000824120"/>
    </source>
</evidence>
<name>A0A9J5XZ89_SOLCO</name>
<organism evidence="1 2">
    <name type="scientific">Solanum commersonii</name>
    <name type="common">Commerson's wild potato</name>
    <name type="synonym">Commerson's nightshade</name>
    <dbReference type="NCBI Taxonomy" id="4109"/>
    <lineage>
        <taxon>Eukaryota</taxon>
        <taxon>Viridiplantae</taxon>
        <taxon>Streptophyta</taxon>
        <taxon>Embryophyta</taxon>
        <taxon>Tracheophyta</taxon>
        <taxon>Spermatophyta</taxon>
        <taxon>Magnoliopsida</taxon>
        <taxon>eudicotyledons</taxon>
        <taxon>Gunneridae</taxon>
        <taxon>Pentapetalae</taxon>
        <taxon>asterids</taxon>
        <taxon>lamiids</taxon>
        <taxon>Solanales</taxon>
        <taxon>Solanaceae</taxon>
        <taxon>Solanoideae</taxon>
        <taxon>Solaneae</taxon>
        <taxon>Solanum</taxon>
    </lineage>
</organism>
<comment type="caution">
    <text evidence="1">The sequence shown here is derived from an EMBL/GenBank/DDBJ whole genome shotgun (WGS) entry which is preliminary data.</text>
</comment>